<keyword evidence="6 8" id="KW-0675">Receptor</keyword>
<keyword evidence="10" id="KW-1185">Reference proteome</keyword>
<keyword evidence="4 8" id="KW-1133">Transmembrane helix</keyword>
<keyword evidence="5 8" id="KW-0472">Membrane</keyword>
<dbReference type="InterPro" id="IPR013604">
    <property type="entry name" value="7TM_chemorcpt"/>
</dbReference>
<feature type="transmembrane region" description="Helical" evidence="8">
    <location>
        <begin position="59"/>
        <end position="78"/>
    </location>
</feature>
<evidence type="ECO:0000256" key="1">
    <source>
        <dbReference type="ARBA" id="ARBA00004651"/>
    </source>
</evidence>
<comment type="function">
    <text evidence="8">Gustatory receptor which mediates acceptance or avoidance behavior, depending on its substrates.</text>
</comment>
<protein>
    <recommendedName>
        <fullName evidence="8">Gustatory receptor</fullName>
    </recommendedName>
</protein>
<dbReference type="EMBL" id="JABFTP020000083">
    <property type="protein sequence ID" value="KAL3275940.1"/>
    <property type="molecule type" value="Genomic_DNA"/>
</dbReference>
<evidence type="ECO:0000256" key="5">
    <source>
        <dbReference type="ARBA" id="ARBA00023136"/>
    </source>
</evidence>
<evidence type="ECO:0000256" key="6">
    <source>
        <dbReference type="ARBA" id="ARBA00023170"/>
    </source>
</evidence>
<feature type="transmembrane region" description="Helical" evidence="8">
    <location>
        <begin position="328"/>
        <end position="346"/>
    </location>
</feature>
<feature type="transmembrane region" description="Helical" evidence="8">
    <location>
        <begin position="147"/>
        <end position="169"/>
    </location>
</feature>
<keyword evidence="3 8" id="KW-0812">Transmembrane</keyword>
<dbReference type="AlphaFoldDB" id="A0ABD2NAY2"/>
<dbReference type="PANTHER" id="PTHR21143">
    <property type="entry name" value="INVERTEBRATE GUSTATORY RECEPTOR"/>
    <property type="match status" value="1"/>
</dbReference>
<sequence>MSHHLRSKNFVKAFEKPEPTICFCKSLSVINLIMRIVGINPLLWKHEGGVCVFQKSRLWLFWSIILLILGLLNFFLYTEFNLFASEYALTVLLNRITDLIYYCYVMTIMVVDNFKATSWVKLINNLIALLNHEGLFCVSAMKTLRNLIYAFTTSFLSILLMNSGILAYLCYSESYETKFGIPFILGKLLQNGIFIFYVCVFAYISVFVGVLTCFEKLSVNAMKHHKLTKRLNPPNNKQEIFFCYSYIVCNSEHTPAPEILKLPPAEMIEYFRILHEEICEIIYGFNNCMNPLLLMHMIIEIIVIVINWYSVIIKLAYDFKDPETETTFVLNLVFAITHTLGLFVFLRNAQRLSNMVQSYLTFLIEYSTKVSSPAEHLQIRIFIEKIKQHKPLTASGIFNLDLSIAGPIFANILTYVLVALQFKIPPEQK</sequence>
<dbReference type="Pfam" id="PF08395">
    <property type="entry name" value="7tm_7"/>
    <property type="match status" value="1"/>
</dbReference>
<feature type="transmembrane region" description="Helical" evidence="8">
    <location>
        <begin position="189"/>
        <end position="214"/>
    </location>
</feature>
<dbReference type="GO" id="GO:0007165">
    <property type="term" value="P:signal transduction"/>
    <property type="evidence" value="ECO:0007669"/>
    <property type="project" value="UniProtKB-KW"/>
</dbReference>
<name>A0ABD2NAY2_9CUCU</name>
<feature type="transmembrane region" description="Helical" evidence="8">
    <location>
        <begin position="292"/>
        <end position="316"/>
    </location>
</feature>
<comment type="caution">
    <text evidence="8">Lacks conserved residue(s) required for the propagation of feature annotation.</text>
</comment>
<dbReference type="GO" id="GO:0005886">
    <property type="term" value="C:plasma membrane"/>
    <property type="evidence" value="ECO:0007669"/>
    <property type="project" value="UniProtKB-SubCell"/>
</dbReference>
<dbReference type="PANTHER" id="PTHR21143:SF133">
    <property type="entry name" value="GUSTATORY AND PHEROMONE RECEPTOR 32A-RELATED"/>
    <property type="match status" value="1"/>
</dbReference>
<accession>A0ABD2NAY2</accession>
<evidence type="ECO:0000256" key="3">
    <source>
        <dbReference type="ARBA" id="ARBA00022692"/>
    </source>
</evidence>
<evidence type="ECO:0000313" key="10">
    <source>
        <dbReference type="Proteomes" id="UP001516400"/>
    </source>
</evidence>
<comment type="caution">
    <text evidence="9">The sequence shown here is derived from an EMBL/GenBank/DDBJ whole genome shotgun (WGS) entry which is preliminary data.</text>
</comment>
<evidence type="ECO:0000256" key="4">
    <source>
        <dbReference type="ARBA" id="ARBA00022989"/>
    </source>
</evidence>
<comment type="similarity">
    <text evidence="8">Belongs to the insect chemoreceptor superfamily. Gustatory receptor (GR) family.</text>
</comment>
<organism evidence="9 10">
    <name type="scientific">Cryptolaemus montrouzieri</name>
    <dbReference type="NCBI Taxonomy" id="559131"/>
    <lineage>
        <taxon>Eukaryota</taxon>
        <taxon>Metazoa</taxon>
        <taxon>Ecdysozoa</taxon>
        <taxon>Arthropoda</taxon>
        <taxon>Hexapoda</taxon>
        <taxon>Insecta</taxon>
        <taxon>Pterygota</taxon>
        <taxon>Neoptera</taxon>
        <taxon>Endopterygota</taxon>
        <taxon>Coleoptera</taxon>
        <taxon>Polyphaga</taxon>
        <taxon>Cucujiformia</taxon>
        <taxon>Coccinelloidea</taxon>
        <taxon>Coccinellidae</taxon>
        <taxon>Scymninae</taxon>
        <taxon>Scymnini</taxon>
        <taxon>Cryptolaemus</taxon>
    </lineage>
</organism>
<evidence type="ECO:0000256" key="8">
    <source>
        <dbReference type="RuleBase" id="RU363108"/>
    </source>
</evidence>
<feature type="transmembrane region" description="Helical" evidence="8">
    <location>
        <begin position="21"/>
        <end position="39"/>
    </location>
</feature>
<reference evidence="9 10" key="1">
    <citation type="journal article" date="2021" name="BMC Biol.">
        <title>Horizontally acquired antibacterial genes associated with adaptive radiation of ladybird beetles.</title>
        <authorList>
            <person name="Li H.S."/>
            <person name="Tang X.F."/>
            <person name="Huang Y.H."/>
            <person name="Xu Z.Y."/>
            <person name="Chen M.L."/>
            <person name="Du X.Y."/>
            <person name="Qiu B.Y."/>
            <person name="Chen P.T."/>
            <person name="Zhang W."/>
            <person name="Slipinski A."/>
            <person name="Escalona H.E."/>
            <person name="Waterhouse R.M."/>
            <person name="Zwick A."/>
            <person name="Pang H."/>
        </authorList>
    </citation>
    <scope>NUCLEOTIDE SEQUENCE [LARGE SCALE GENOMIC DNA]</scope>
    <source>
        <strain evidence="9">SYSU2018</strain>
    </source>
</reference>
<gene>
    <name evidence="9" type="ORF">HHI36_020674</name>
</gene>
<dbReference type="Proteomes" id="UP001516400">
    <property type="component" value="Unassembled WGS sequence"/>
</dbReference>
<evidence type="ECO:0000313" key="9">
    <source>
        <dbReference type="EMBL" id="KAL3275940.1"/>
    </source>
</evidence>
<proteinExistence type="inferred from homology"/>
<evidence type="ECO:0000256" key="7">
    <source>
        <dbReference type="ARBA" id="ARBA00023224"/>
    </source>
</evidence>
<keyword evidence="7 8" id="KW-0807">Transducer</keyword>
<evidence type="ECO:0000256" key="2">
    <source>
        <dbReference type="ARBA" id="ARBA00022475"/>
    </source>
</evidence>
<comment type="subcellular location">
    <subcellularLocation>
        <location evidence="1 8">Cell membrane</location>
        <topology evidence="1 8">Multi-pass membrane protein</topology>
    </subcellularLocation>
</comment>
<keyword evidence="2 8" id="KW-1003">Cell membrane</keyword>